<evidence type="ECO:0000256" key="6">
    <source>
        <dbReference type="ARBA" id="ARBA00022801"/>
    </source>
</evidence>
<dbReference type="InterPro" id="IPR050371">
    <property type="entry name" value="Fungal_virulence_M36"/>
</dbReference>
<dbReference type="PRINTS" id="PR00999">
    <property type="entry name" value="FUNGALYSIN"/>
</dbReference>
<feature type="binding site" evidence="11">
    <location>
        <position position="230"/>
    </location>
    <ligand>
        <name>Zn(2+)</name>
        <dbReference type="ChEBI" id="CHEBI:29105"/>
        <note>catalytic</note>
    </ligand>
</feature>
<dbReference type="GO" id="GO:0008270">
    <property type="term" value="F:zinc ion binding"/>
    <property type="evidence" value="ECO:0007669"/>
    <property type="project" value="InterPro"/>
</dbReference>
<keyword evidence="3 12" id="KW-0964">Secreted</keyword>
<keyword evidence="4 12" id="KW-0645">Protease</keyword>
<keyword evidence="8 12" id="KW-0482">Metalloprotease</keyword>
<dbReference type="GO" id="GO:0005615">
    <property type="term" value="C:extracellular space"/>
    <property type="evidence" value="ECO:0007669"/>
    <property type="project" value="InterPro"/>
</dbReference>
<evidence type="ECO:0000313" key="13">
    <source>
        <dbReference type="EMBL" id="TFK34237.1"/>
    </source>
</evidence>
<dbReference type="Gene3D" id="3.10.170.10">
    <property type="match status" value="1"/>
</dbReference>
<evidence type="ECO:0000256" key="3">
    <source>
        <dbReference type="ARBA" id="ARBA00022525"/>
    </source>
</evidence>
<keyword evidence="12" id="KW-0732">Signal</keyword>
<keyword evidence="5 11" id="KW-0479">Metal-binding</keyword>
<keyword evidence="7 11" id="KW-0862">Zinc</keyword>
<dbReference type="GO" id="GO:0006508">
    <property type="term" value="P:proteolysis"/>
    <property type="evidence" value="ECO:0007669"/>
    <property type="project" value="UniProtKB-KW"/>
</dbReference>
<sequence>MAFSFNGLLTSVLLALACASSAAGFAAPSPSPAGLASKHSTHSIRMLKRGITLETFHPETNFKTFGAGVPAPTSFGPSSLEDTATSVVASELGISSENVLYKGGFEADVAKYAFLKQVHDGIPFANAVANVGLKDDKVVSFGSSFVTPDAIPTSTPSIPIASAIPIAEAALDAKHNDHPPTLEWLARADGSVSLVHVIQVQNDADEGIWWEVFVDAHSGEVVGGTDFVAHNAYRVLPIQKETLPEGQELLVDPQDLDSSPLGWHNDGTTNTTTTAGNNVIAFKASQTALTSENAPGLGFNYTYDDTIAPTAGSNIDASRTNAFYIINTVHDFAYKYGFTEAAFNFQVNNFDKGGKGGDRVLMSVQDASGTNNANFATPPDGQSGTCRMFLWTRTTPQRDGAVENDIITHEMTHGITNRMTGGGTGRCLQTTEAGGMGEGWSDAMAEWTEHKSADVPDYVMGQYVINSAAGIRTHPYSTDPAVNPLRYSSIAKLNEVHNIGEVWANMLHNVYAALVAQYGWSATARADPTGPEGNIVFLHLFIDALALQPCNPTFVAARDAWLQADVNRFGGANRCLLWNAFASRGLGLTAKNFVDDPAVPADCVPA</sequence>
<dbReference type="InterPro" id="IPR001842">
    <property type="entry name" value="Peptidase_M36"/>
</dbReference>
<evidence type="ECO:0000313" key="14">
    <source>
        <dbReference type="Proteomes" id="UP000308652"/>
    </source>
</evidence>
<evidence type="ECO:0000256" key="4">
    <source>
        <dbReference type="ARBA" id="ARBA00022670"/>
    </source>
</evidence>
<organism evidence="13 14">
    <name type="scientific">Crucibulum laeve</name>
    <dbReference type="NCBI Taxonomy" id="68775"/>
    <lineage>
        <taxon>Eukaryota</taxon>
        <taxon>Fungi</taxon>
        <taxon>Dikarya</taxon>
        <taxon>Basidiomycota</taxon>
        <taxon>Agaricomycotina</taxon>
        <taxon>Agaricomycetes</taxon>
        <taxon>Agaricomycetidae</taxon>
        <taxon>Agaricales</taxon>
        <taxon>Agaricineae</taxon>
        <taxon>Nidulariaceae</taxon>
        <taxon>Crucibulum</taxon>
    </lineage>
</organism>
<evidence type="ECO:0000256" key="2">
    <source>
        <dbReference type="ARBA" id="ARBA00006006"/>
    </source>
</evidence>
<dbReference type="CDD" id="cd09596">
    <property type="entry name" value="M36"/>
    <property type="match status" value="1"/>
</dbReference>
<dbReference type="SUPFAM" id="SSF55486">
    <property type="entry name" value="Metalloproteases ('zincins'), catalytic domain"/>
    <property type="match status" value="1"/>
</dbReference>
<feature type="active site" evidence="10">
    <location>
        <position position="410"/>
    </location>
</feature>
<feature type="binding site" evidence="11">
    <location>
        <position position="438"/>
    </location>
    <ligand>
        <name>Zn(2+)</name>
        <dbReference type="ChEBI" id="CHEBI:29105"/>
        <note>catalytic</note>
    </ligand>
</feature>
<evidence type="ECO:0000256" key="7">
    <source>
        <dbReference type="ARBA" id="ARBA00022833"/>
    </source>
</evidence>
<reference evidence="13 14" key="1">
    <citation type="journal article" date="2019" name="Nat. Ecol. Evol.">
        <title>Megaphylogeny resolves global patterns of mushroom evolution.</title>
        <authorList>
            <person name="Varga T."/>
            <person name="Krizsan K."/>
            <person name="Foldi C."/>
            <person name="Dima B."/>
            <person name="Sanchez-Garcia M."/>
            <person name="Sanchez-Ramirez S."/>
            <person name="Szollosi G.J."/>
            <person name="Szarkandi J.G."/>
            <person name="Papp V."/>
            <person name="Albert L."/>
            <person name="Andreopoulos W."/>
            <person name="Angelini C."/>
            <person name="Antonin V."/>
            <person name="Barry K.W."/>
            <person name="Bougher N.L."/>
            <person name="Buchanan P."/>
            <person name="Buyck B."/>
            <person name="Bense V."/>
            <person name="Catcheside P."/>
            <person name="Chovatia M."/>
            <person name="Cooper J."/>
            <person name="Damon W."/>
            <person name="Desjardin D."/>
            <person name="Finy P."/>
            <person name="Geml J."/>
            <person name="Haridas S."/>
            <person name="Hughes K."/>
            <person name="Justo A."/>
            <person name="Karasinski D."/>
            <person name="Kautmanova I."/>
            <person name="Kiss B."/>
            <person name="Kocsube S."/>
            <person name="Kotiranta H."/>
            <person name="LaButti K.M."/>
            <person name="Lechner B.E."/>
            <person name="Liimatainen K."/>
            <person name="Lipzen A."/>
            <person name="Lukacs Z."/>
            <person name="Mihaltcheva S."/>
            <person name="Morgado L.N."/>
            <person name="Niskanen T."/>
            <person name="Noordeloos M.E."/>
            <person name="Ohm R.A."/>
            <person name="Ortiz-Santana B."/>
            <person name="Ovrebo C."/>
            <person name="Racz N."/>
            <person name="Riley R."/>
            <person name="Savchenko A."/>
            <person name="Shiryaev A."/>
            <person name="Soop K."/>
            <person name="Spirin V."/>
            <person name="Szebenyi C."/>
            <person name="Tomsovsky M."/>
            <person name="Tulloss R.E."/>
            <person name="Uehling J."/>
            <person name="Grigoriev I.V."/>
            <person name="Vagvolgyi C."/>
            <person name="Papp T."/>
            <person name="Martin F.M."/>
            <person name="Miettinen O."/>
            <person name="Hibbett D.S."/>
            <person name="Nagy L.G."/>
        </authorList>
    </citation>
    <scope>NUCLEOTIDE SEQUENCE [LARGE SCALE GENOMIC DNA]</scope>
    <source>
        <strain evidence="13 14">CBS 166.37</strain>
    </source>
</reference>
<dbReference type="PANTHER" id="PTHR33478:SF1">
    <property type="entry name" value="EXTRACELLULAR METALLOPROTEINASE MEP"/>
    <property type="match status" value="1"/>
</dbReference>
<dbReference type="Proteomes" id="UP000308652">
    <property type="component" value="Unassembled WGS sequence"/>
</dbReference>
<proteinExistence type="inferred from homology"/>
<dbReference type="EC" id="3.4.24.-" evidence="12"/>
<dbReference type="InterPro" id="IPR027268">
    <property type="entry name" value="Peptidase_M4/M1_CTD_sf"/>
</dbReference>
<feature type="binding site" evidence="11">
    <location>
        <position position="409"/>
    </location>
    <ligand>
        <name>Zn(2+)</name>
        <dbReference type="ChEBI" id="CHEBI:29105"/>
        <note>catalytic</note>
    </ligand>
</feature>
<evidence type="ECO:0000256" key="1">
    <source>
        <dbReference type="ARBA" id="ARBA00004613"/>
    </source>
</evidence>
<keyword evidence="6 12" id="KW-0378">Hydrolase</keyword>
<keyword evidence="14" id="KW-1185">Reference proteome</keyword>
<comment type="subcellular location">
    <subcellularLocation>
        <location evidence="1 12">Secreted</location>
    </subcellularLocation>
</comment>
<protein>
    <recommendedName>
        <fullName evidence="12">Extracellular metalloproteinase</fullName>
        <ecNumber evidence="12">3.4.24.-</ecNumber>
    </recommendedName>
    <alternativeName>
        <fullName evidence="12">Fungalysin</fullName>
    </alternativeName>
</protein>
<comment type="cofactor">
    <cofactor evidence="11">
        <name>Zn(2+)</name>
        <dbReference type="ChEBI" id="CHEBI:29105"/>
    </cofactor>
    <text evidence="11">Binds 1 zinc ion per subunit.</text>
</comment>
<dbReference type="OrthoDB" id="3227768at2759"/>
<evidence type="ECO:0000256" key="8">
    <source>
        <dbReference type="ARBA" id="ARBA00023049"/>
    </source>
</evidence>
<comment type="similarity">
    <text evidence="2 12">Belongs to the peptidase M36 family.</text>
</comment>
<dbReference type="PANTHER" id="PTHR33478">
    <property type="entry name" value="EXTRACELLULAR METALLOPROTEINASE MEP"/>
    <property type="match status" value="1"/>
</dbReference>
<dbReference type="GO" id="GO:0004222">
    <property type="term" value="F:metalloendopeptidase activity"/>
    <property type="evidence" value="ECO:0007669"/>
    <property type="project" value="InterPro"/>
</dbReference>
<dbReference type="EMBL" id="ML213634">
    <property type="protein sequence ID" value="TFK34237.1"/>
    <property type="molecule type" value="Genomic_DNA"/>
</dbReference>
<feature type="binding site" evidence="11">
    <location>
        <position position="413"/>
    </location>
    <ligand>
        <name>Zn(2+)</name>
        <dbReference type="ChEBI" id="CHEBI:29105"/>
        <note>catalytic</note>
    </ligand>
</feature>
<feature type="signal peptide" evidence="12">
    <location>
        <begin position="1"/>
        <end position="24"/>
    </location>
</feature>
<evidence type="ECO:0000256" key="11">
    <source>
        <dbReference type="PIRSR" id="PIRSR601842-2"/>
    </source>
</evidence>
<evidence type="ECO:0000256" key="10">
    <source>
        <dbReference type="PIRSR" id="PIRSR601842-1"/>
    </source>
</evidence>
<keyword evidence="9 12" id="KW-0865">Zymogen</keyword>
<dbReference type="AlphaFoldDB" id="A0A5C3LNN9"/>
<accession>A0A5C3LNN9</accession>
<feature type="chain" id="PRO_5023046782" description="Extracellular metalloproteinase" evidence="12">
    <location>
        <begin position="25"/>
        <end position="606"/>
    </location>
</feature>
<name>A0A5C3LNN9_9AGAR</name>
<gene>
    <name evidence="13" type="ORF">BDQ12DRAFT_373202</name>
</gene>
<evidence type="ECO:0000256" key="5">
    <source>
        <dbReference type="ARBA" id="ARBA00022723"/>
    </source>
</evidence>
<evidence type="ECO:0000256" key="9">
    <source>
        <dbReference type="ARBA" id="ARBA00023145"/>
    </source>
</evidence>
<dbReference type="Gene3D" id="1.10.390.10">
    <property type="entry name" value="Neutral Protease Domain 2"/>
    <property type="match status" value="1"/>
</dbReference>
<dbReference type="Pfam" id="PF02128">
    <property type="entry name" value="Peptidase_M36"/>
    <property type="match status" value="1"/>
</dbReference>
<evidence type="ECO:0000256" key="12">
    <source>
        <dbReference type="RuleBase" id="RU364017"/>
    </source>
</evidence>